<feature type="compositionally biased region" description="Polar residues" evidence="1">
    <location>
        <begin position="279"/>
        <end position="296"/>
    </location>
</feature>
<evidence type="ECO:0000313" key="2">
    <source>
        <dbReference type="EMBL" id="GBB89424.1"/>
    </source>
</evidence>
<dbReference type="Proteomes" id="UP000615446">
    <property type="component" value="Unassembled WGS sequence"/>
</dbReference>
<evidence type="ECO:0000313" key="4">
    <source>
        <dbReference type="Proteomes" id="UP000247702"/>
    </source>
</evidence>
<dbReference type="Proteomes" id="UP000247702">
    <property type="component" value="Unassembled WGS sequence"/>
</dbReference>
<reference evidence="3" key="2">
    <citation type="submission" date="2019-10" db="EMBL/GenBank/DDBJ databases">
        <title>Conservation and host-specific expression of non-tandemly repeated heterogenous ribosome RNA gene in arbuscular mycorrhizal fungi.</title>
        <authorList>
            <person name="Maeda T."/>
            <person name="Kobayashi Y."/>
            <person name="Nakagawa T."/>
            <person name="Ezawa T."/>
            <person name="Yamaguchi K."/>
            <person name="Bino T."/>
            <person name="Nishimoto Y."/>
            <person name="Shigenobu S."/>
            <person name="Kawaguchi M."/>
        </authorList>
    </citation>
    <scope>NUCLEOTIDE SEQUENCE</scope>
    <source>
        <strain evidence="3">HR1</strain>
    </source>
</reference>
<organism evidence="2 4">
    <name type="scientific">Rhizophagus clarus</name>
    <dbReference type="NCBI Taxonomy" id="94130"/>
    <lineage>
        <taxon>Eukaryota</taxon>
        <taxon>Fungi</taxon>
        <taxon>Fungi incertae sedis</taxon>
        <taxon>Mucoromycota</taxon>
        <taxon>Glomeromycotina</taxon>
        <taxon>Glomeromycetes</taxon>
        <taxon>Glomerales</taxon>
        <taxon>Glomeraceae</taxon>
        <taxon>Rhizophagus</taxon>
    </lineage>
</organism>
<evidence type="ECO:0000313" key="3">
    <source>
        <dbReference type="EMBL" id="GES98078.1"/>
    </source>
</evidence>
<sequence>MQSQMQNFRKSTIYSSLINTDVRDIPVAIDNMFQDSTTVPIATQLTTLPTQLNMNESQALNIQAMTPRMQDCYQIPPHTSSLTQAQITDVMRNEYSFFYAPCNDFQMYHIICKEIFFNFESVSQLLSNTDDISMNNYAQSNNIFVFYHEQPEIKKIYQVTCEMVSHTFLFQYLNRIIYNIQFVNCEHQQQEFSNSHRENLKFHLKKDLIHYLMPRNFYKNNYNEHERFVQDYHFYASMINSNTHIPSNNYNTNTLLPFDQSYNFQQNNNCRSQNNDRNISLSNDNHPLQESTNIQENTTNTDTTTNDFNKLNEIFKAENYTFNKYQYT</sequence>
<dbReference type="AlphaFoldDB" id="A0A2Z6QW02"/>
<evidence type="ECO:0000256" key="1">
    <source>
        <dbReference type="SAM" id="MobiDB-lite"/>
    </source>
</evidence>
<dbReference type="EMBL" id="BLAL01000262">
    <property type="protein sequence ID" value="GES98078.1"/>
    <property type="molecule type" value="Genomic_DNA"/>
</dbReference>
<dbReference type="OrthoDB" id="2332461at2759"/>
<protein>
    <submittedName>
        <fullName evidence="2">Uncharacterized protein</fullName>
    </submittedName>
</protein>
<name>A0A2Z6QW02_9GLOM</name>
<reference evidence="2 4" key="1">
    <citation type="submission" date="2017-11" db="EMBL/GenBank/DDBJ databases">
        <title>The genome of Rhizophagus clarus HR1 reveals common genetic basis of auxotrophy among arbuscular mycorrhizal fungi.</title>
        <authorList>
            <person name="Kobayashi Y."/>
        </authorList>
    </citation>
    <scope>NUCLEOTIDE SEQUENCE [LARGE SCALE GENOMIC DNA]</scope>
    <source>
        <strain evidence="2 4">HR1</strain>
    </source>
</reference>
<comment type="caution">
    <text evidence="2">The sequence shown here is derived from an EMBL/GenBank/DDBJ whole genome shotgun (WGS) entry which is preliminary data.</text>
</comment>
<proteinExistence type="predicted"/>
<gene>
    <name evidence="3" type="ORF">RCL2_002463700</name>
    <name evidence="2" type="ORF">RclHR1_01610015</name>
</gene>
<feature type="region of interest" description="Disordered" evidence="1">
    <location>
        <begin position="270"/>
        <end position="303"/>
    </location>
</feature>
<accession>A0A2Z6QW02</accession>
<dbReference type="EMBL" id="BEXD01000680">
    <property type="protein sequence ID" value="GBB89424.1"/>
    <property type="molecule type" value="Genomic_DNA"/>
</dbReference>
<keyword evidence="4" id="KW-1185">Reference proteome</keyword>